<evidence type="ECO:0000313" key="1">
    <source>
        <dbReference type="EMBL" id="MPN58494.1"/>
    </source>
</evidence>
<protein>
    <submittedName>
        <fullName evidence="1">3,4-dehydroadipyl-CoA semialdehyde dehydrogenase</fullName>
        <ecNumber evidence="1">1.2.1.77</ecNumber>
    </submittedName>
</protein>
<dbReference type="GO" id="GO:0016491">
    <property type="term" value="F:oxidoreductase activity"/>
    <property type="evidence" value="ECO:0007669"/>
    <property type="project" value="UniProtKB-KW"/>
</dbReference>
<accession>A0A645JDL0</accession>
<dbReference type="EMBL" id="VSSQ01131245">
    <property type="protein sequence ID" value="MPN58494.1"/>
    <property type="molecule type" value="Genomic_DNA"/>
</dbReference>
<reference evidence="1" key="1">
    <citation type="submission" date="2019-08" db="EMBL/GenBank/DDBJ databases">
        <authorList>
            <person name="Kucharzyk K."/>
            <person name="Murdoch R.W."/>
            <person name="Higgins S."/>
            <person name="Loffler F."/>
        </authorList>
    </citation>
    <scope>NUCLEOTIDE SEQUENCE</scope>
</reference>
<dbReference type="SUPFAM" id="SSF53720">
    <property type="entry name" value="ALDH-like"/>
    <property type="match status" value="1"/>
</dbReference>
<gene>
    <name evidence="1" type="primary">boxD_2</name>
    <name evidence="1" type="ORF">SDC9_206199</name>
</gene>
<sequence>MKLKNYIYGEWIEGSGNGTQLYNSVNGEKVAVADTEGINFEQALDFGRTVGYKNLASMTFYDRGEMLKKVALYLLER</sequence>
<name>A0A645JDL0_9ZZZZ</name>
<organism evidence="1">
    <name type="scientific">bioreactor metagenome</name>
    <dbReference type="NCBI Taxonomy" id="1076179"/>
    <lineage>
        <taxon>unclassified sequences</taxon>
        <taxon>metagenomes</taxon>
        <taxon>ecological metagenomes</taxon>
    </lineage>
</organism>
<keyword evidence="1" id="KW-0560">Oxidoreductase</keyword>
<dbReference type="InterPro" id="IPR016161">
    <property type="entry name" value="Ald_DH/histidinol_DH"/>
</dbReference>
<dbReference type="Gene3D" id="3.40.605.10">
    <property type="entry name" value="Aldehyde Dehydrogenase, Chain A, domain 1"/>
    <property type="match status" value="1"/>
</dbReference>
<proteinExistence type="predicted"/>
<dbReference type="AlphaFoldDB" id="A0A645JDL0"/>
<dbReference type="InterPro" id="IPR016162">
    <property type="entry name" value="Ald_DH_N"/>
</dbReference>
<comment type="caution">
    <text evidence="1">The sequence shown here is derived from an EMBL/GenBank/DDBJ whole genome shotgun (WGS) entry which is preliminary data.</text>
</comment>
<dbReference type="EC" id="1.2.1.77" evidence="1"/>